<feature type="compositionally biased region" description="Basic and acidic residues" evidence="1">
    <location>
        <begin position="40"/>
        <end position="49"/>
    </location>
</feature>
<keyword evidence="2" id="KW-0472">Membrane</keyword>
<gene>
    <name evidence="3" type="ORF">SFRICE_016222</name>
</gene>
<evidence type="ECO:0000313" key="3">
    <source>
        <dbReference type="EMBL" id="SOQ36009.1"/>
    </source>
</evidence>
<keyword evidence="2" id="KW-0812">Transmembrane</keyword>
<evidence type="ECO:0000256" key="1">
    <source>
        <dbReference type="SAM" id="MobiDB-lite"/>
    </source>
</evidence>
<sequence length="155" mass="16837">MSRGCLYLQVHMHMTPRPETTMCGSHKELLRAGTEPAVQPDKRADESPDGKQSPPPMDTLNTRGVKRALPAYWGLGMFAMWKKCSLGKNDNANKLVFSELAIGVSIIIILASANGFVRRLSPASRCAAGVAPLPCRSRVAAAARVFIARIYLEAN</sequence>
<keyword evidence="2" id="KW-1133">Transmembrane helix</keyword>
<accession>A0A2H1V5D9</accession>
<dbReference type="EMBL" id="ODYU01000750">
    <property type="protein sequence ID" value="SOQ36009.1"/>
    <property type="molecule type" value="Genomic_DNA"/>
</dbReference>
<feature type="region of interest" description="Disordered" evidence="1">
    <location>
        <begin position="32"/>
        <end position="62"/>
    </location>
</feature>
<proteinExistence type="predicted"/>
<feature type="transmembrane region" description="Helical" evidence="2">
    <location>
        <begin position="95"/>
        <end position="117"/>
    </location>
</feature>
<dbReference type="AlphaFoldDB" id="A0A2H1V5D9"/>
<protein>
    <submittedName>
        <fullName evidence="3">SFRICE_016222</fullName>
    </submittedName>
</protein>
<evidence type="ECO:0000256" key="2">
    <source>
        <dbReference type="SAM" id="Phobius"/>
    </source>
</evidence>
<reference evidence="3" key="1">
    <citation type="submission" date="2016-07" db="EMBL/GenBank/DDBJ databases">
        <authorList>
            <person name="Bretaudeau A."/>
        </authorList>
    </citation>
    <scope>NUCLEOTIDE SEQUENCE</scope>
    <source>
        <strain evidence="3">Rice</strain>
        <tissue evidence="3">Whole body</tissue>
    </source>
</reference>
<name>A0A2H1V5D9_SPOFR</name>
<organism evidence="3">
    <name type="scientific">Spodoptera frugiperda</name>
    <name type="common">Fall armyworm</name>
    <dbReference type="NCBI Taxonomy" id="7108"/>
    <lineage>
        <taxon>Eukaryota</taxon>
        <taxon>Metazoa</taxon>
        <taxon>Ecdysozoa</taxon>
        <taxon>Arthropoda</taxon>
        <taxon>Hexapoda</taxon>
        <taxon>Insecta</taxon>
        <taxon>Pterygota</taxon>
        <taxon>Neoptera</taxon>
        <taxon>Endopterygota</taxon>
        <taxon>Lepidoptera</taxon>
        <taxon>Glossata</taxon>
        <taxon>Ditrysia</taxon>
        <taxon>Noctuoidea</taxon>
        <taxon>Noctuidae</taxon>
        <taxon>Amphipyrinae</taxon>
        <taxon>Spodoptera</taxon>
    </lineage>
</organism>